<dbReference type="InParanoid" id="A0A1Y1XVG2"/>
<evidence type="ECO:0000313" key="4">
    <source>
        <dbReference type="Proteomes" id="UP000193498"/>
    </source>
</evidence>
<keyword evidence="1" id="KW-0732">Signal</keyword>
<name>A0A1Y1XVG2_9FUNG</name>
<accession>A0A1Y1XVG2</accession>
<feature type="signal peptide" evidence="1">
    <location>
        <begin position="1"/>
        <end position="20"/>
    </location>
</feature>
<feature type="domain" description="Vacuolar sorting protein Vps3844 N-terminal" evidence="2">
    <location>
        <begin position="46"/>
        <end position="139"/>
    </location>
</feature>
<reference evidence="3 4" key="1">
    <citation type="submission" date="2016-07" db="EMBL/GenBank/DDBJ databases">
        <title>Pervasive Adenine N6-methylation of Active Genes in Fungi.</title>
        <authorList>
            <consortium name="DOE Joint Genome Institute"/>
            <person name="Mondo S.J."/>
            <person name="Dannebaum R.O."/>
            <person name="Kuo R.C."/>
            <person name="Labutti K."/>
            <person name="Haridas S."/>
            <person name="Kuo A."/>
            <person name="Salamov A."/>
            <person name="Ahrendt S.R."/>
            <person name="Lipzen A."/>
            <person name="Sullivan W."/>
            <person name="Andreopoulos W.B."/>
            <person name="Clum A."/>
            <person name="Lindquist E."/>
            <person name="Daum C."/>
            <person name="Ramamoorthy G.K."/>
            <person name="Gryganskyi A."/>
            <person name="Culley D."/>
            <person name="Magnuson J.K."/>
            <person name="James T.Y."/>
            <person name="O'Malley M.A."/>
            <person name="Stajich J.E."/>
            <person name="Spatafora J.W."/>
            <person name="Visel A."/>
            <person name="Grigoriev I.V."/>
        </authorList>
    </citation>
    <scope>NUCLEOTIDE SEQUENCE [LARGE SCALE GENOMIC DNA]</scope>
    <source>
        <strain evidence="3 4">CBS 931.73</strain>
    </source>
</reference>
<comment type="caution">
    <text evidence="3">The sequence shown here is derived from an EMBL/GenBank/DDBJ whole genome shotgun (WGS) entry which is preliminary data.</text>
</comment>
<evidence type="ECO:0000259" key="2">
    <source>
        <dbReference type="Pfam" id="PF21656"/>
    </source>
</evidence>
<protein>
    <recommendedName>
        <fullName evidence="2">Vacuolar sorting protein Vps3844 N-terminal domain-containing protein</fullName>
    </recommendedName>
</protein>
<dbReference type="Pfam" id="PF21656">
    <property type="entry name" value="DUF6859"/>
    <property type="match status" value="1"/>
</dbReference>
<organism evidence="3 4">
    <name type="scientific">Basidiobolus meristosporus CBS 931.73</name>
    <dbReference type="NCBI Taxonomy" id="1314790"/>
    <lineage>
        <taxon>Eukaryota</taxon>
        <taxon>Fungi</taxon>
        <taxon>Fungi incertae sedis</taxon>
        <taxon>Zoopagomycota</taxon>
        <taxon>Entomophthoromycotina</taxon>
        <taxon>Basidiobolomycetes</taxon>
        <taxon>Basidiobolales</taxon>
        <taxon>Basidiobolaceae</taxon>
        <taxon>Basidiobolus</taxon>
    </lineage>
</organism>
<evidence type="ECO:0000313" key="3">
    <source>
        <dbReference type="EMBL" id="ORX89713.1"/>
    </source>
</evidence>
<dbReference type="Proteomes" id="UP000193498">
    <property type="component" value="Unassembled WGS sequence"/>
</dbReference>
<dbReference type="AlphaFoldDB" id="A0A1Y1XVG2"/>
<dbReference type="EMBL" id="MCFE01000426">
    <property type="protein sequence ID" value="ORX89713.1"/>
    <property type="molecule type" value="Genomic_DNA"/>
</dbReference>
<feature type="chain" id="PRO_5013095966" description="Vacuolar sorting protein Vps3844 N-terminal domain-containing protein" evidence="1">
    <location>
        <begin position="21"/>
        <end position="313"/>
    </location>
</feature>
<keyword evidence="4" id="KW-1185">Reference proteome</keyword>
<gene>
    <name evidence="3" type="ORF">K493DRAFT_382226</name>
</gene>
<dbReference type="InterPro" id="IPR049205">
    <property type="entry name" value="Vps3844_N"/>
</dbReference>
<evidence type="ECO:0000256" key="1">
    <source>
        <dbReference type="SAM" id="SignalP"/>
    </source>
</evidence>
<proteinExistence type="predicted"/>
<sequence>MRFSWLNALLLGALAAKATTEPSGYIYVIPLNSAYGELPMPTTVASISHQGNKILFSHMLRTFKFLSHDVETHFGKHPVWLHPSIRGSVRENVGVNTLITVRGVDSPTDILRDYVPAFHLQERLSINQWKTFTDRLVQDVWDRYGGSWKVNYDNGHGGSMDSVVEYPVILPARLSYPLILNAISKVIRIFNRVYGDLNSTLFNPKFKEDGIFMEEVEYIARTINAYSWSVYNLTRYGPDFLNFNVIGLELIHEKYGSDSPLYIAAKSILNRLFEQVEYAESLSTTVIPYIQSTYSYRNTVTFVLNSAKTPASM</sequence>